<accession>A0A073IF35</accession>
<keyword evidence="1" id="KW-0805">Transcription regulation</keyword>
<dbReference type="InterPro" id="IPR008920">
    <property type="entry name" value="TF_FadR/GntR_C"/>
</dbReference>
<keyword evidence="3" id="KW-0804">Transcription</keyword>
<dbReference type="Gene3D" id="1.10.10.10">
    <property type="entry name" value="Winged helix-like DNA-binding domain superfamily/Winged helix DNA-binding domain"/>
    <property type="match status" value="1"/>
</dbReference>
<evidence type="ECO:0000256" key="2">
    <source>
        <dbReference type="ARBA" id="ARBA00023125"/>
    </source>
</evidence>
<keyword evidence="2" id="KW-0238">DNA-binding</keyword>
<evidence type="ECO:0000313" key="5">
    <source>
        <dbReference type="EMBL" id="KEJ88968.1"/>
    </source>
</evidence>
<feature type="domain" description="HTH gntR-type" evidence="4">
    <location>
        <begin position="15"/>
        <end position="82"/>
    </location>
</feature>
<dbReference type="eggNOG" id="COG1802">
    <property type="taxonomic scope" value="Bacteria"/>
</dbReference>
<evidence type="ECO:0000256" key="3">
    <source>
        <dbReference type="ARBA" id="ARBA00023163"/>
    </source>
</evidence>
<dbReference type="SUPFAM" id="SSF48008">
    <property type="entry name" value="GntR ligand-binding domain-like"/>
    <property type="match status" value="1"/>
</dbReference>
<evidence type="ECO:0000256" key="1">
    <source>
        <dbReference type="ARBA" id="ARBA00023015"/>
    </source>
</evidence>
<dbReference type="GO" id="GO:0003700">
    <property type="term" value="F:DNA-binding transcription factor activity"/>
    <property type="evidence" value="ECO:0007669"/>
    <property type="project" value="InterPro"/>
</dbReference>
<organism evidence="5 6">
    <name type="scientific">Sulfitobacter donghicola DSW-25 = KCTC 12864 = JCM 14565</name>
    <dbReference type="NCBI Taxonomy" id="1300350"/>
    <lineage>
        <taxon>Bacteria</taxon>
        <taxon>Pseudomonadati</taxon>
        <taxon>Pseudomonadota</taxon>
        <taxon>Alphaproteobacteria</taxon>
        <taxon>Rhodobacterales</taxon>
        <taxon>Roseobacteraceae</taxon>
        <taxon>Sulfitobacter</taxon>
    </lineage>
</organism>
<sequence>MDLYVISKLGRSRMTPKSDQAYEYLRRRILDGSIPPDAPLRIQTLGQESSFGSTPVREALRRLEAESLVVSAINRGFRSAPISIEEIRDLENARLVIETALLRESIQQGGDQWESGIVASHYQLSKLDLPIDTQQLALQDKWAEKHQCFHEALITGANSKWLSAFQRQITEQLDRILRFTLGDGLVALLEENQDLKDLLRQSLRLEHHTFLMQATLDRDEKSATALLEEHFQFASRFFSEVFSAK</sequence>
<dbReference type="InterPro" id="IPR011711">
    <property type="entry name" value="GntR_C"/>
</dbReference>
<dbReference type="Gene3D" id="1.20.120.530">
    <property type="entry name" value="GntR ligand-binding domain-like"/>
    <property type="match status" value="1"/>
</dbReference>
<dbReference type="Pfam" id="PF07729">
    <property type="entry name" value="FCD"/>
    <property type="match status" value="1"/>
</dbReference>
<dbReference type="STRING" id="1300350.Z948_1197"/>
<reference evidence="5 6" key="1">
    <citation type="submission" date="2014-01" db="EMBL/GenBank/DDBJ databases">
        <title>Sulfitobacter donghicola JCM 14565 Genome Sequencing.</title>
        <authorList>
            <person name="Lai Q."/>
            <person name="Hong Z."/>
        </authorList>
    </citation>
    <scope>NUCLEOTIDE SEQUENCE [LARGE SCALE GENOMIC DNA]</scope>
    <source>
        <strain evidence="5 6">JCM 14565</strain>
    </source>
</reference>
<dbReference type="InterPro" id="IPR036388">
    <property type="entry name" value="WH-like_DNA-bd_sf"/>
</dbReference>
<keyword evidence="6" id="KW-1185">Reference proteome</keyword>
<dbReference type="EMBL" id="JAMC01000004">
    <property type="protein sequence ID" value="KEJ88968.1"/>
    <property type="molecule type" value="Genomic_DNA"/>
</dbReference>
<dbReference type="SMART" id="SM00345">
    <property type="entry name" value="HTH_GNTR"/>
    <property type="match status" value="1"/>
</dbReference>
<dbReference type="PANTHER" id="PTHR43537">
    <property type="entry name" value="TRANSCRIPTIONAL REGULATOR, GNTR FAMILY"/>
    <property type="match status" value="1"/>
</dbReference>
<dbReference type="SMART" id="SM00895">
    <property type="entry name" value="FCD"/>
    <property type="match status" value="1"/>
</dbReference>
<dbReference type="Proteomes" id="UP000027734">
    <property type="component" value="Unassembled WGS sequence"/>
</dbReference>
<dbReference type="Pfam" id="PF00392">
    <property type="entry name" value="GntR"/>
    <property type="match status" value="1"/>
</dbReference>
<dbReference type="AlphaFoldDB" id="A0A073IF35"/>
<protein>
    <recommendedName>
        <fullName evidence="4">HTH gntR-type domain-containing protein</fullName>
    </recommendedName>
</protein>
<dbReference type="SUPFAM" id="SSF46785">
    <property type="entry name" value="Winged helix' DNA-binding domain"/>
    <property type="match status" value="1"/>
</dbReference>
<evidence type="ECO:0000313" key="6">
    <source>
        <dbReference type="Proteomes" id="UP000027734"/>
    </source>
</evidence>
<name>A0A073IF35_9RHOB</name>
<comment type="caution">
    <text evidence="5">The sequence shown here is derived from an EMBL/GenBank/DDBJ whole genome shotgun (WGS) entry which is preliminary data.</text>
</comment>
<proteinExistence type="predicted"/>
<dbReference type="InterPro" id="IPR036390">
    <property type="entry name" value="WH_DNA-bd_sf"/>
</dbReference>
<dbReference type="PROSITE" id="PS50949">
    <property type="entry name" value="HTH_GNTR"/>
    <property type="match status" value="1"/>
</dbReference>
<evidence type="ECO:0000259" key="4">
    <source>
        <dbReference type="PROSITE" id="PS50949"/>
    </source>
</evidence>
<dbReference type="PANTHER" id="PTHR43537:SF20">
    <property type="entry name" value="HTH-TYPE TRANSCRIPTIONAL REPRESSOR GLAR"/>
    <property type="match status" value="1"/>
</dbReference>
<dbReference type="GO" id="GO:0003677">
    <property type="term" value="F:DNA binding"/>
    <property type="evidence" value="ECO:0007669"/>
    <property type="project" value="UniProtKB-KW"/>
</dbReference>
<dbReference type="InterPro" id="IPR000524">
    <property type="entry name" value="Tscrpt_reg_HTH_GntR"/>
</dbReference>
<gene>
    <name evidence="5" type="ORF">DSW25_12035</name>
</gene>